<evidence type="ECO:0000256" key="1">
    <source>
        <dbReference type="SAM" id="Phobius"/>
    </source>
</evidence>
<dbReference type="RefSeq" id="WP_323693282.1">
    <property type="nucleotide sequence ID" value="NZ_CP116341.1"/>
</dbReference>
<keyword evidence="3" id="KW-1185">Reference proteome</keyword>
<organism evidence="2 3">
    <name type="scientific">Sporosarcina jeotgali</name>
    <dbReference type="NCBI Taxonomy" id="3020056"/>
    <lineage>
        <taxon>Bacteria</taxon>
        <taxon>Bacillati</taxon>
        <taxon>Bacillota</taxon>
        <taxon>Bacilli</taxon>
        <taxon>Bacillales</taxon>
        <taxon>Caryophanaceae</taxon>
        <taxon>Sporosarcina</taxon>
    </lineage>
</organism>
<feature type="transmembrane region" description="Helical" evidence="1">
    <location>
        <begin position="68"/>
        <end position="87"/>
    </location>
</feature>
<dbReference type="EMBL" id="CP116341">
    <property type="protein sequence ID" value="WOV85684.1"/>
    <property type="molecule type" value="Genomic_DNA"/>
</dbReference>
<keyword evidence="1" id="KW-0472">Membrane</keyword>
<keyword evidence="1" id="KW-0812">Transmembrane</keyword>
<protein>
    <submittedName>
        <fullName evidence="2">Uncharacterized protein</fullName>
    </submittedName>
</protein>
<evidence type="ECO:0000313" key="2">
    <source>
        <dbReference type="EMBL" id="WOV85684.1"/>
    </source>
</evidence>
<accession>A0ABZ0L349</accession>
<dbReference type="Proteomes" id="UP001303532">
    <property type="component" value="Chromosome"/>
</dbReference>
<keyword evidence="1" id="KW-1133">Transmembrane helix</keyword>
<evidence type="ECO:0000313" key="3">
    <source>
        <dbReference type="Proteomes" id="UP001303532"/>
    </source>
</evidence>
<gene>
    <name evidence="2" type="ORF">PGH26_07030</name>
</gene>
<proteinExistence type="predicted"/>
<sequence length="88" mass="9858">MAKENMQQMCNRHRGKAVVIRTKDGREYRGIIQHVDNRQVYLQPMNGGRNLGGFGYGYGGYGYRGRGFGLGIALGAIATLAIIPFFFW</sequence>
<reference evidence="2 3" key="1">
    <citation type="submission" date="2023-01" db="EMBL/GenBank/DDBJ databases">
        <title>Sporosarcina sp. nov., isolated from Korean tranditional fermented seafood 'Jeotgal'.</title>
        <authorList>
            <person name="Yang A.-I."/>
        </authorList>
    </citation>
    <scope>NUCLEOTIDE SEQUENCE [LARGE SCALE GENOMIC DNA]</scope>
    <source>
        <strain evidence="2 3">B2O-1</strain>
    </source>
</reference>
<name>A0ABZ0L349_9BACL</name>